<dbReference type="GO" id="GO:0016491">
    <property type="term" value="F:oxidoreductase activity"/>
    <property type="evidence" value="ECO:0007669"/>
    <property type="project" value="UniProtKB-KW"/>
</dbReference>
<proteinExistence type="predicted"/>
<dbReference type="Pfam" id="PF02662">
    <property type="entry name" value="FlpD"/>
    <property type="match status" value="1"/>
</dbReference>
<keyword evidence="2" id="KW-0560">Oxidoreductase</keyword>
<keyword evidence="1" id="KW-0479">Metal-binding</keyword>
<evidence type="ECO:0000313" key="7">
    <source>
        <dbReference type="Proteomes" id="UP000013520"/>
    </source>
</evidence>
<keyword evidence="4" id="KW-0411">Iron-sulfur</keyword>
<dbReference type="GO" id="GO:0046872">
    <property type="term" value="F:metal ion binding"/>
    <property type="evidence" value="ECO:0007669"/>
    <property type="project" value="UniProtKB-KW"/>
</dbReference>
<accession>R4KAY3</accession>
<evidence type="ECO:0000259" key="5">
    <source>
        <dbReference type="Pfam" id="PF02662"/>
    </source>
</evidence>
<dbReference type="InterPro" id="IPR003813">
    <property type="entry name" value="MvhD/FlpD"/>
</dbReference>
<dbReference type="eggNOG" id="COG1908">
    <property type="taxonomic scope" value="Bacteria"/>
</dbReference>
<evidence type="ECO:0000256" key="1">
    <source>
        <dbReference type="ARBA" id="ARBA00022723"/>
    </source>
</evidence>
<name>R4KAY3_9FIRM</name>
<gene>
    <name evidence="6" type="ORF">Desgi_0791</name>
</gene>
<dbReference type="STRING" id="767817.Desgi_0791"/>
<evidence type="ECO:0000313" key="6">
    <source>
        <dbReference type="EMBL" id="AGL00343.1"/>
    </source>
</evidence>
<dbReference type="KEGG" id="dgi:Desgi_0791"/>
<keyword evidence="3" id="KW-0408">Iron</keyword>
<protein>
    <submittedName>
        <fullName evidence="6">Coenzyme F420-reducing hydrogenase, delta subunit</fullName>
    </submittedName>
</protein>
<dbReference type="EMBL" id="CP003273">
    <property type="protein sequence ID" value="AGL00343.1"/>
    <property type="molecule type" value="Genomic_DNA"/>
</dbReference>
<dbReference type="OrthoDB" id="1092876at2"/>
<dbReference type="HOGENOM" id="CLU_095272_2_0_9"/>
<keyword evidence="7" id="KW-1185">Reference proteome</keyword>
<sequence length="147" mass="15892">MAGTTKEGKDFAPKILAFSTNNISDPGIDLAGSSHMHYPPGVMVVSMPCTSGIKPGWILHAVEKGFDGIFIAADGEECAYLPDCSERASSIVKNAQELLKKSGYEPERIKMSAICSVCAEPFTNQIKTFYQTIQKLGPARKGSNYEL</sequence>
<feature type="domain" description="F420-non-reducing hydrogenase iron-sulfur subunit D" evidence="5">
    <location>
        <begin position="15"/>
        <end position="137"/>
    </location>
</feature>
<dbReference type="RefSeq" id="WP_006520995.1">
    <property type="nucleotide sequence ID" value="NC_021184.1"/>
</dbReference>
<organism evidence="6 7">
    <name type="scientific">Desulfoscipio gibsoniae DSM 7213</name>
    <dbReference type="NCBI Taxonomy" id="767817"/>
    <lineage>
        <taxon>Bacteria</taxon>
        <taxon>Bacillati</taxon>
        <taxon>Bacillota</taxon>
        <taxon>Clostridia</taxon>
        <taxon>Eubacteriales</taxon>
        <taxon>Desulfallaceae</taxon>
        <taxon>Desulfoscipio</taxon>
    </lineage>
</organism>
<dbReference type="Proteomes" id="UP000013520">
    <property type="component" value="Chromosome"/>
</dbReference>
<evidence type="ECO:0000256" key="4">
    <source>
        <dbReference type="ARBA" id="ARBA00023014"/>
    </source>
</evidence>
<dbReference type="AlphaFoldDB" id="R4KAY3"/>
<dbReference type="GO" id="GO:0051536">
    <property type="term" value="F:iron-sulfur cluster binding"/>
    <property type="evidence" value="ECO:0007669"/>
    <property type="project" value="UniProtKB-KW"/>
</dbReference>
<evidence type="ECO:0000256" key="2">
    <source>
        <dbReference type="ARBA" id="ARBA00023002"/>
    </source>
</evidence>
<reference evidence="6 7" key="1">
    <citation type="submission" date="2012-01" db="EMBL/GenBank/DDBJ databases">
        <title>Complete sequence of Desulfotomaculum gibsoniae DSM 7213.</title>
        <authorList>
            <consortium name="US DOE Joint Genome Institute"/>
            <person name="Lucas S."/>
            <person name="Han J."/>
            <person name="Lapidus A."/>
            <person name="Cheng J.-F."/>
            <person name="Goodwin L."/>
            <person name="Pitluck S."/>
            <person name="Peters L."/>
            <person name="Ovchinnikova G."/>
            <person name="Teshima H."/>
            <person name="Detter J.C."/>
            <person name="Han C."/>
            <person name="Tapia R."/>
            <person name="Land M."/>
            <person name="Hauser L."/>
            <person name="Kyrpides N."/>
            <person name="Ivanova N."/>
            <person name="Pagani I."/>
            <person name="Parshina S."/>
            <person name="Plugge C."/>
            <person name="Muyzer G."/>
            <person name="Kuever J."/>
            <person name="Ivanova A."/>
            <person name="Nazina T."/>
            <person name="Klenk H.-P."/>
            <person name="Brambilla E."/>
            <person name="Spring S."/>
            <person name="Stams A.F."/>
            <person name="Woyke T."/>
        </authorList>
    </citation>
    <scope>NUCLEOTIDE SEQUENCE [LARGE SCALE GENOMIC DNA]</scope>
    <source>
        <strain evidence="6 7">DSM 7213</strain>
    </source>
</reference>
<evidence type="ECO:0000256" key="3">
    <source>
        <dbReference type="ARBA" id="ARBA00023004"/>
    </source>
</evidence>